<feature type="compositionally biased region" description="Low complexity" evidence="1">
    <location>
        <begin position="209"/>
        <end position="221"/>
    </location>
</feature>
<keyword evidence="3" id="KW-1185">Reference proteome</keyword>
<sequence length="312" mass="32655">MSTTDRLLDESTATLVSPDDHLHAKNLLNMPSKASTGVSSGTVSTEEPSTPETPAAELTAPVSIKCGWPNAAEGVEGQPPVPEVKTLATEGPEGQPPWGSKGLTAALQKPQAAPADANSGWPHLDKEQPKTKDANSGWPHFDKEQPETKDASSGWPHLDKEQPETKDANSGWPHFDKEQPKTKDADSKWPGDSNNPDDPKHQTGHGTHSSGSDAASRDASGTLTVQCGWPNGTTKPQPTVPGRNDPGSFGPRGQPPWGTQKVATASPEGQPPWGISNLAAANASQPNEGPEGQPPWGSKGLAIAHPDKPTDA</sequence>
<accession>A0A168DVN9</accession>
<evidence type="ECO:0000256" key="1">
    <source>
        <dbReference type="SAM" id="MobiDB-lite"/>
    </source>
</evidence>
<feature type="compositionally biased region" description="Basic and acidic residues" evidence="1">
    <location>
        <begin position="157"/>
        <end position="167"/>
    </location>
</feature>
<feature type="compositionally biased region" description="Low complexity" evidence="1">
    <location>
        <begin position="35"/>
        <end position="62"/>
    </location>
</feature>
<feature type="compositionally biased region" description="Basic and acidic residues" evidence="1">
    <location>
        <begin position="174"/>
        <end position="189"/>
    </location>
</feature>
<feature type="compositionally biased region" description="Basic and acidic residues" evidence="1">
    <location>
        <begin position="123"/>
        <end position="133"/>
    </location>
</feature>
<name>A0A168DVN9_CORDF</name>
<feature type="region of interest" description="Disordered" evidence="1">
    <location>
        <begin position="27"/>
        <end position="312"/>
    </location>
</feature>
<proteinExistence type="predicted"/>
<protein>
    <submittedName>
        <fullName evidence="2">Uncharacterized protein</fullName>
    </submittedName>
</protein>
<reference evidence="2 3" key="1">
    <citation type="journal article" date="2016" name="Genome Biol. Evol.">
        <title>Divergent and convergent evolution of fungal pathogenicity.</title>
        <authorList>
            <person name="Shang Y."/>
            <person name="Xiao G."/>
            <person name="Zheng P."/>
            <person name="Cen K."/>
            <person name="Zhan S."/>
            <person name="Wang C."/>
        </authorList>
    </citation>
    <scope>NUCLEOTIDE SEQUENCE [LARGE SCALE GENOMIC DNA]</scope>
    <source>
        <strain evidence="2 3">RCEF 1005</strain>
    </source>
</reference>
<comment type="caution">
    <text evidence="2">The sequence shown here is derived from an EMBL/GenBank/DDBJ whole genome shotgun (WGS) entry which is preliminary data.</text>
</comment>
<dbReference type="Proteomes" id="UP000076881">
    <property type="component" value="Unassembled WGS sequence"/>
</dbReference>
<dbReference type="EMBL" id="AZHF01000007">
    <property type="protein sequence ID" value="OAA73066.1"/>
    <property type="molecule type" value="Genomic_DNA"/>
</dbReference>
<organism evidence="2 3">
    <name type="scientific">Akanthomyces lecanii RCEF 1005</name>
    <dbReference type="NCBI Taxonomy" id="1081108"/>
    <lineage>
        <taxon>Eukaryota</taxon>
        <taxon>Fungi</taxon>
        <taxon>Dikarya</taxon>
        <taxon>Ascomycota</taxon>
        <taxon>Pezizomycotina</taxon>
        <taxon>Sordariomycetes</taxon>
        <taxon>Hypocreomycetidae</taxon>
        <taxon>Hypocreales</taxon>
        <taxon>Cordycipitaceae</taxon>
        <taxon>Akanthomyces</taxon>
        <taxon>Cordyceps confragosa</taxon>
    </lineage>
</organism>
<dbReference type="OrthoDB" id="4870476at2759"/>
<dbReference type="AlphaFoldDB" id="A0A168DVN9"/>
<evidence type="ECO:0000313" key="3">
    <source>
        <dbReference type="Proteomes" id="UP000076881"/>
    </source>
</evidence>
<gene>
    <name evidence="2" type="ORF">LEL_08850</name>
</gene>
<feature type="compositionally biased region" description="Basic and acidic residues" evidence="1">
    <location>
        <begin position="140"/>
        <end position="150"/>
    </location>
</feature>
<evidence type="ECO:0000313" key="2">
    <source>
        <dbReference type="EMBL" id="OAA73066.1"/>
    </source>
</evidence>